<reference evidence="4 5" key="1">
    <citation type="submission" date="2018-03" db="EMBL/GenBank/DDBJ databases">
        <authorList>
            <person name="Keele B.F."/>
        </authorList>
    </citation>
    <scope>NUCLEOTIDE SEQUENCE [LARGE SCALE GENOMIC DNA]</scope>
    <source>
        <strain evidence="4 5">D20</strain>
    </source>
</reference>
<evidence type="ECO:0000313" key="4">
    <source>
        <dbReference type="EMBL" id="PTD97024.1"/>
    </source>
</evidence>
<evidence type="ECO:0000256" key="2">
    <source>
        <dbReference type="PROSITE-ProRule" id="PRU00169"/>
    </source>
</evidence>
<sequence>MTRKTPSADYCSTTQAARQLGLSLGTVQQMVESGVLEGWKTAGGHRRILQSSVDRFIAQSQTGTRNGSAARPHGQALKILVAEDDTVLQKLYRHSIDAWQLPVRLDIVSSGFDVLLAIGRDTPDLLITDLRMPGMDGFEMIRRIRDNRLAADTHIIVVSGLSAAEIAEHGGLPENITVFGKPVPMRELNGYVLAMVAQQRHARS</sequence>
<dbReference type="Gene3D" id="3.40.50.2300">
    <property type="match status" value="1"/>
</dbReference>
<comment type="caution">
    <text evidence="4">The sequence shown here is derived from an EMBL/GenBank/DDBJ whole genome shotgun (WGS) entry which is preliminary data.</text>
</comment>
<dbReference type="PANTHER" id="PTHR44591">
    <property type="entry name" value="STRESS RESPONSE REGULATOR PROTEIN 1"/>
    <property type="match status" value="1"/>
</dbReference>
<dbReference type="InterPro" id="IPR010093">
    <property type="entry name" value="SinI_DNA-bd"/>
</dbReference>
<evidence type="ECO:0000256" key="1">
    <source>
        <dbReference type="ARBA" id="ARBA00022553"/>
    </source>
</evidence>
<evidence type="ECO:0000313" key="5">
    <source>
        <dbReference type="Proteomes" id="UP000241193"/>
    </source>
</evidence>
<dbReference type="Gene3D" id="1.10.1660.10">
    <property type="match status" value="1"/>
</dbReference>
<feature type="modified residue" description="4-aspartylphosphate" evidence="2">
    <location>
        <position position="129"/>
    </location>
</feature>
<dbReference type="GO" id="GO:0003677">
    <property type="term" value="F:DNA binding"/>
    <property type="evidence" value="ECO:0007669"/>
    <property type="project" value="InterPro"/>
</dbReference>
<dbReference type="RefSeq" id="WP_107492833.1">
    <property type="nucleotide sequence ID" value="NZ_PZKC01000004.1"/>
</dbReference>
<dbReference type="NCBIfam" id="TIGR01764">
    <property type="entry name" value="excise"/>
    <property type="match status" value="1"/>
</dbReference>
<dbReference type="Proteomes" id="UP000241193">
    <property type="component" value="Unassembled WGS sequence"/>
</dbReference>
<dbReference type="Pfam" id="PF00072">
    <property type="entry name" value="Response_reg"/>
    <property type="match status" value="1"/>
</dbReference>
<proteinExistence type="predicted"/>
<dbReference type="InterPro" id="IPR011006">
    <property type="entry name" value="CheY-like_superfamily"/>
</dbReference>
<dbReference type="AlphaFoldDB" id="A0A2T4IGW7"/>
<name>A0A2T4IGW7_9RHOO</name>
<dbReference type="PROSITE" id="PS50110">
    <property type="entry name" value="RESPONSE_REGULATORY"/>
    <property type="match status" value="1"/>
</dbReference>
<dbReference type="PANTHER" id="PTHR44591:SF3">
    <property type="entry name" value="RESPONSE REGULATORY DOMAIN-CONTAINING PROTEIN"/>
    <property type="match status" value="1"/>
</dbReference>
<dbReference type="Pfam" id="PF12728">
    <property type="entry name" value="HTH_17"/>
    <property type="match status" value="1"/>
</dbReference>
<reference evidence="4 5" key="2">
    <citation type="submission" date="2018-04" db="EMBL/GenBank/DDBJ databases">
        <title>Thauera lacus sp. nov., isolated from an saline lake in Inner Mongolia, China.</title>
        <authorList>
            <person name="Liang Q.-Y."/>
        </authorList>
    </citation>
    <scope>NUCLEOTIDE SEQUENCE [LARGE SCALE GENOMIC DNA]</scope>
    <source>
        <strain evidence="4 5">D20</strain>
    </source>
</reference>
<gene>
    <name evidence="4" type="ORF">C8261_06415</name>
</gene>
<accession>A0A2T4IGW7</accession>
<keyword evidence="1 2" id="KW-0597">Phosphoprotein</keyword>
<dbReference type="InterPro" id="IPR009061">
    <property type="entry name" value="DNA-bd_dom_put_sf"/>
</dbReference>
<dbReference type="SUPFAM" id="SSF52172">
    <property type="entry name" value="CheY-like"/>
    <property type="match status" value="1"/>
</dbReference>
<dbReference type="GO" id="GO:0000160">
    <property type="term" value="P:phosphorelay signal transduction system"/>
    <property type="evidence" value="ECO:0007669"/>
    <property type="project" value="InterPro"/>
</dbReference>
<organism evidence="4 5">
    <name type="scientific">Pseudothauera lacus</name>
    <dbReference type="NCBI Taxonomy" id="2136175"/>
    <lineage>
        <taxon>Bacteria</taxon>
        <taxon>Pseudomonadati</taxon>
        <taxon>Pseudomonadota</taxon>
        <taxon>Betaproteobacteria</taxon>
        <taxon>Rhodocyclales</taxon>
        <taxon>Zoogloeaceae</taxon>
        <taxon>Pseudothauera</taxon>
    </lineage>
</organism>
<dbReference type="InterPro" id="IPR001789">
    <property type="entry name" value="Sig_transdc_resp-reg_receiver"/>
</dbReference>
<evidence type="ECO:0000259" key="3">
    <source>
        <dbReference type="PROSITE" id="PS50110"/>
    </source>
</evidence>
<feature type="domain" description="Response regulatory" evidence="3">
    <location>
        <begin position="78"/>
        <end position="196"/>
    </location>
</feature>
<dbReference type="OrthoDB" id="5416564at2"/>
<keyword evidence="5" id="KW-1185">Reference proteome</keyword>
<dbReference type="InterPro" id="IPR050595">
    <property type="entry name" value="Bact_response_regulator"/>
</dbReference>
<dbReference type="SMART" id="SM00448">
    <property type="entry name" value="REC"/>
    <property type="match status" value="1"/>
</dbReference>
<dbReference type="SUPFAM" id="SSF46955">
    <property type="entry name" value="Putative DNA-binding domain"/>
    <property type="match status" value="1"/>
</dbReference>
<protein>
    <submittedName>
        <fullName evidence="4">Excisionase</fullName>
    </submittedName>
</protein>
<dbReference type="EMBL" id="PZKC01000004">
    <property type="protein sequence ID" value="PTD97024.1"/>
    <property type="molecule type" value="Genomic_DNA"/>
</dbReference>
<dbReference type="InterPro" id="IPR041657">
    <property type="entry name" value="HTH_17"/>
</dbReference>